<reference evidence="3 4" key="1">
    <citation type="submission" date="2015-03" db="EMBL/GenBank/DDBJ databases">
        <authorList>
            <consortium name="Pathogen Informatics"/>
            <person name="Murphy D."/>
        </authorList>
    </citation>
    <scope>NUCLEOTIDE SEQUENCE [LARGE SCALE GENOMIC DNA]</scope>
    <source>
        <strain evidence="3 4">FE82747</strain>
    </source>
</reference>
<dbReference type="EMBL" id="CQBM01000011">
    <property type="protein sequence ID" value="CNI51656.1"/>
    <property type="molecule type" value="Genomic_DNA"/>
</dbReference>
<keyword evidence="2" id="KW-1133">Transmembrane helix</keyword>
<evidence type="ECO:0000256" key="2">
    <source>
        <dbReference type="SAM" id="Phobius"/>
    </source>
</evidence>
<proteinExistence type="predicted"/>
<dbReference type="PROSITE" id="PS00409">
    <property type="entry name" value="PROKAR_NTER_METHYL"/>
    <property type="match status" value="1"/>
</dbReference>
<name>A0AA36PNA4_YERMO</name>
<keyword evidence="2" id="KW-0812">Transmembrane</keyword>
<protein>
    <submittedName>
        <fullName evidence="3">Bacterial shufflon protein, N-terminal constant region</fullName>
    </submittedName>
</protein>
<sequence length="314" mass="34399">MERGITLIEMAIALMLVAVAVAGIVTWMSSINQQLQLRGDAKHFSSVAKAAQLYLKGERGELIKEANTGTTSKWVPIDDLKSKGYLAKEIQNRLGKKQQNMHLLIRLDKVGLNVDIRGLLITDGGADYTNDELGTMVSMAGISAGYMRNSSAPIEGISGSWEADPSEWDIANIKPTPAHLVALLTDTLTSALNRVTPPYLLNDFDWGKSMANSTGRYIQISMLINCPWNWWGDHWGRITFWVIGKNGERVRVAMAGKHHGNGNQQSVSFIVPPNSIWSGDFNKHNGGGSRGCYIVHPNGNFDSESGNYVVTEIG</sequence>
<evidence type="ECO:0000313" key="3">
    <source>
        <dbReference type="EMBL" id="CNI51656.1"/>
    </source>
</evidence>
<evidence type="ECO:0000313" key="4">
    <source>
        <dbReference type="Proteomes" id="UP000040841"/>
    </source>
</evidence>
<dbReference type="InterPro" id="IPR012902">
    <property type="entry name" value="N_methyl_site"/>
</dbReference>
<dbReference type="AlphaFoldDB" id="A0AA36PNA4"/>
<organism evidence="3 4">
    <name type="scientific">Yersinia mollaretii</name>
    <dbReference type="NCBI Taxonomy" id="33060"/>
    <lineage>
        <taxon>Bacteria</taxon>
        <taxon>Pseudomonadati</taxon>
        <taxon>Pseudomonadota</taxon>
        <taxon>Gammaproteobacteria</taxon>
        <taxon>Enterobacterales</taxon>
        <taxon>Yersiniaceae</taxon>
        <taxon>Yersinia</taxon>
    </lineage>
</organism>
<dbReference type="Proteomes" id="UP000040841">
    <property type="component" value="Unassembled WGS sequence"/>
</dbReference>
<feature type="transmembrane region" description="Helical" evidence="2">
    <location>
        <begin position="7"/>
        <end position="28"/>
    </location>
</feature>
<keyword evidence="2" id="KW-0472">Membrane</keyword>
<accession>A0AA36PNA4</accession>
<comment type="subcellular location">
    <subcellularLocation>
        <location evidence="1">Membrane</location>
        <topology evidence="1">Single-pass membrane protein</topology>
    </subcellularLocation>
</comment>
<comment type="caution">
    <text evidence="3">The sequence shown here is derived from an EMBL/GenBank/DDBJ whole genome shotgun (WGS) entry which is preliminary data.</text>
</comment>
<evidence type="ECO:0000256" key="1">
    <source>
        <dbReference type="ARBA" id="ARBA00004167"/>
    </source>
</evidence>
<gene>
    <name evidence="3" type="ORF">ERS008502_03503</name>
</gene>
<dbReference type="GO" id="GO:0016020">
    <property type="term" value="C:membrane"/>
    <property type="evidence" value="ECO:0007669"/>
    <property type="project" value="UniProtKB-SubCell"/>
</dbReference>